<gene>
    <name evidence="2" type="ORF">P378_00455</name>
</gene>
<feature type="transmembrane region" description="Helical" evidence="1">
    <location>
        <begin position="28"/>
        <end position="45"/>
    </location>
</feature>
<comment type="caution">
    <text evidence="2">The sequence shown here is derived from an EMBL/GenBank/DDBJ whole genome shotgun (WGS) entry which is preliminary data.</text>
</comment>
<dbReference type="EMBL" id="AWQQ01000005">
    <property type="protein sequence ID" value="PHJ39910.1"/>
    <property type="molecule type" value="Genomic_DNA"/>
</dbReference>
<evidence type="ECO:0000256" key="1">
    <source>
        <dbReference type="SAM" id="Phobius"/>
    </source>
</evidence>
<name>A0A2C6LMS4_9FIRM</name>
<dbReference type="AlphaFoldDB" id="A0A2C6LMS4"/>
<evidence type="ECO:0000313" key="3">
    <source>
        <dbReference type="Proteomes" id="UP000222564"/>
    </source>
</evidence>
<keyword evidence="1" id="KW-0812">Transmembrane</keyword>
<evidence type="ECO:0000313" key="2">
    <source>
        <dbReference type="EMBL" id="PHJ39910.1"/>
    </source>
</evidence>
<organism evidence="2 3">
    <name type="scientific">Desulforamulus profundi</name>
    <dbReference type="NCBI Taxonomy" id="1383067"/>
    <lineage>
        <taxon>Bacteria</taxon>
        <taxon>Bacillati</taxon>
        <taxon>Bacillota</taxon>
        <taxon>Clostridia</taxon>
        <taxon>Eubacteriales</taxon>
        <taxon>Peptococcaceae</taxon>
        <taxon>Desulforamulus</taxon>
    </lineage>
</organism>
<keyword evidence="1" id="KW-0472">Membrane</keyword>
<dbReference type="Proteomes" id="UP000222564">
    <property type="component" value="Unassembled WGS sequence"/>
</dbReference>
<dbReference type="RefSeq" id="WP_238472667.1">
    <property type="nucleotide sequence ID" value="NZ_AWQQ01000005.1"/>
</dbReference>
<sequence>MQRPLVFLVLALMIGIIGATVSRIDVAAAMMAAVFALTMAGIGILRPGV</sequence>
<protein>
    <submittedName>
        <fullName evidence="2">Uncharacterized protein</fullName>
    </submittedName>
</protein>
<accession>A0A2C6LMS4</accession>
<keyword evidence="3" id="KW-1185">Reference proteome</keyword>
<reference evidence="2 3" key="1">
    <citation type="submission" date="2013-09" db="EMBL/GenBank/DDBJ databases">
        <title>Biodegradation of hydrocarbons in the deep terrestrial subsurface : characterization of a microbial consortium composed of two Desulfotomaculum species originating from a deep geological formation.</title>
        <authorList>
            <person name="Aullo T."/>
            <person name="Berlendis S."/>
            <person name="Lascourreges J.-F."/>
            <person name="Dessort D."/>
            <person name="Saint-Laurent S."/>
            <person name="Schraauwers B."/>
            <person name="Mas J."/>
            <person name="Magot M."/>
            <person name="Ranchou-Peyruse A."/>
        </authorList>
    </citation>
    <scope>NUCLEOTIDE SEQUENCE [LARGE SCALE GENOMIC DNA]</scope>
    <source>
        <strain evidence="2 3">Bs107</strain>
    </source>
</reference>
<keyword evidence="1" id="KW-1133">Transmembrane helix</keyword>
<proteinExistence type="predicted"/>